<feature type="DNA-binding region" description="H-T-H motif" evidence="3">
    <location>
        <begin position="58"/>
        <end position="77"/>
    </location>
</feature>
<dbReference type="PRINTS" id="PR00455">
    <property type="entry name" value="HTHTETR"/>
</dbReference>
<dbReference type="InterPro" id="IPR001647">
    <property type="entry name" value="HTH_TetR"/>
</dbReference>
<dbReference type="InterPro" id="IPR036271">
    <property type="entry name" value="Tet_transcr_reg_TetR-rel_C_sf"/>
</dbReference>
<feature type="domain" description="HTH tetR-type" evidence="5">
    <location>
        <begin position="35"/>
        <end position="95"/>
    </location>
</feature>
<proteinExistence type="predicted"/>
<dbReference type="InterPro" id="IPR050109">
    <property type="entry name" value="HTH-type_TetR-like_transc_reg"/>
</dbReference>
<dbReference type="EMBL" id="BMED01000001">
    <property type="protein sequence ID" value="GGC69742.1"/>
    <property type="molecule type" value="Genomic_DNA"/>
</dbReference>
<gene>
    <name evidence="6" type="ORF">GCM10011396_15950</name>
</gene>
<dbReference type="GO" id="GO:0003700">
    <property type="term" value="F:DNA-binding transcription factor activity"/>
    <property type="evidence" value="ECO:0007669"/>
    <property type="project" value="TreeGrafter"/>
</dbReference>
<accession>A0A916UDI1</accession>
<name>A0A916UDI1_9BURK</name>
<feature type="compositionally biased region" description="Polar residues" evidence="4">
    <location>
        <begin position="1"/>
        <end position="10"/>
    </location>
</feature>
<dbReference type="SUPFAM" id="SSF46689">
    <property type="entry name" value="Homeodomain-like"/>
    <property type="match status" value="1"/>
</dbReference>
<evidence type="ECO:0000256" key="1">
    <source>
        <dbReference type="ARBA" id="ARBA00023054"/>
    </source>
</evidence>
<feature type="region of interest" description="Disordered" evidence="4">
    <location>
        <begin position="1"/>
        <end position="27"/>
    </location>
</feature>
<dbReference type="PANTHER" id="PTHR30055">
    <property type="entry name" value="HTH-TYPE TRANSCRIPTIONAL REGULATOR RUTR"/>
    <property type="match status" value="1"/>
</dbReference>
<dbReference type="InterPro" id="IPR041490">
    <property type="entry name" value="KstR2_TetR_C"/>
</dbReference>
<dbReference type="RefSeq" id="WP_188565376.1">
    <property type="nucleotide sequence ID" value="NZ_BMED01000001.1"/>
</dbReference>
<keyword evidence="7" id="KW-1185">Reference proteome</keyword>
<dbReference type="InterPro" id="IPR009057">
    <property type="entry name" value="Homeodomain-like_sf"/>
</dbReference>
<dbReference type="Proteomes" id="UP000637423">
    <property type="component" value="Unassembled WGS sequence"/>
</dbReference>
<keyword evidence="1" id="KW-0175">Coiled coil</keyword>
<dbReference type="PANTHER" id="PTHR30055:SF183">
    <property type="entry name" value="NUCLEOID OCCLUSION FACTOR SLMA"/>
    <property type="match status" value="1"/>
</dbReference>
<dbReference type="AlphaFoldDB" id="A0A916UDI1"/>
<reference evidence="6" key="1">
    <citation type="journal article" date="2014" name="Int. J. Syst. Evol. Microbiol.">
        <title>Complete genome sequence of Corynebacterium casei LMG S-19264T (=DSM 44701T), isolated from a smear-ripened cheese.</title>
        <authorList>
            <consortium name="US DOE Joint Genome Institute (JGI-PGF)"/>
            <person name="Walter F."/>
            <person name="Albersmeier A."/>
            <person name="Kalinowski J."/>
            <person name="Ruckert C."/>
        </authorList>
    </citation>
    <scope>NUCLEOTIDE SEQUENCE</scope>
    <source>
        <strain evidence="6">CGMCC 1.10998</strain>
    </source>
</reference>
<dbReference type="Pfam" id="PF00440">
    <property type="entry name" value="TetR_N"/>
    <property type="match status" value="1"/>
</dbReference>
<reference evidence="6" key="2">
    <citation type="submission" date="2020-09" db="EMBL/GenBank/DDBJ databases">
        <authorList>
            <person name="Sun Q."/>
            <person name="Zhou Y."/>
        </authorList>
    </citation>
    <scope>NUCLEOTIDE SEQUENCE</scope>
    <source>
        <strain evidence="6">CGMCC 1.10998</strain>
    </source>
</reference>
<evidence type="ECO:0000256" key="4">
    <source>
        <dbReference type="SAM" id="MobiDB-lite"/>
    </source>
</evidence>
<dbReference type="SUPFAM" id="SSF48498">
    <property type="entry name" value="Tetracyclin repressor-like, C-terminal domain"/>
    <property type="match status" value="1"/>
</dbReference>
<dbReference type="GO" id="GO:0000976">
    <property type="term" value="F:transcription cis-regulatory region binding"/>
    <property type="evidence" value="ECO:0007669"/>
    <property type="project" value="TreeGrafter"/>
</dbReference>
<evidence type="ECO:0000313" key="6">
    <source>
        <dbReference type="EMBL" id="GGC69742.1"/>
    </source>
</evidence>
<evidence type="ECO:0000256" key="3">
    <source>
        <dbReference type="PROSITE-ProRule" id="PRU00335"/>
    </source>
</evidence>
<keyword evidence="2 3" id="KW-0238">DNA-binding</keyword>
<protein>
    <submittedName>
        <fullName evidence="6">TetR family transcriptional regulator</fullName>
    </submittedName>
</protein>
<sequence>MKTTLDSQQHIEPAAPLRKRTVRSRPLATVTDEDGNRRADLVRVSARLFREKGFDGTTVRDIAHAVGMRSGSPFYHFKSKQEILAAVMEEGLVAGLGEVERIVASSTPPLEKFRSLVRAHLETVLGEGHDFIPVLLYDWHALTPDLQEQIIGLKDRYDQLWQKTISELKDAGLIRSDSKVVRLLLLGAINYSVQWYKPGKGLSLDELSEQTVEFFLGT</sequence>
<evidence type="ECO:0000259" key="5">
    <source>
        <dbReference type="PROSITE" id="PS50977"/>
    </source>
</evidence>
<dbReference type="Pfam" id="PF17932">
    <property type="entry name" value="TetR_C_24"/>
    <property type="match status" value="1"/>
</dbReference>
<dbReference type="PROSITE" id="PS50977">
    <property type="entry name" value="HTH_TETR_2"/>
    <property type="match status" value="1"/>
</dbReference>
<evidence type="ECO:0000256" key="2">
    <source>
        <dbReference type="ARBA" id="ARBA00023125"/>
    </source>
</evidence>
<comment type="caution">
    <text evidence="6">The sequence shown here is derived from an EMBL/GenBank/DDBJ whole genome shotgun (WGS) entry which is preliminary data.</text>
</comment>
<organism evidence="6 7">
    <name type="scientific">Undibacterium terreum</name>
    <dbReference type="NCBI Taxonomy" id="1224302"/>
    <lineage>
        <taxon>Bacteria</taxon>
        <taxon>Pseudomonadati</taxon>
        <taxon>Pseudomonadota</taxon>
        <taxon>Betaproteobacteria</taxon>
        <taxon>Burkholderiales</taxon>
        <taxon>Oxalobacteraceae</taxon>
        <taxon>Undibacterium</taxon>
    </lineage>
</organism>
<dbReference type="Gene3D" id="1.10.357.10">
    <property type="entry name" value="Tetracycline Repressor, domain 2"/>
    <property type="match status" value="1"/>
</dbReference>
<evidence type="ECO:0000313" key="7">
    <source>
        <dbReference type="Proteomes" id="UP000637423"/>
    </source>
</evidence>